<keyword evidence="3" id="KW-1185">Reference proteome</keyword>
<feature type="domain" description="CobE/GbiG C-terminal" evidence="1">
    <location>
        <begin position="8"/>
        <end position="120"/>
    </location>
</feature>
<accession>A0ABQ1VLX6</accession>
<dbReference type="Gene3D" id="3.30.420.180">
    <property type="entry name" value="CobE/GbiG C-terminal domain"/>
    <property type="match status" value="1"/>
</dbReference>
<organism evidence="2 3">
    <name type="scientific">Paracoccus acridae</name>
    <dbReference type="NCBI Taxonomy" id="1795310"/>
    <lineage>
        <taxon>Bacteria</taxon>
        <taxon>Pseudomonadati</taxon>
        <taxon>Pseudomonadota</taxon>
        <taxon>Alphaproteobacteria</taxon>
        <taxon>Rhodobacterales</taxon>
        <taxon>Paracoccaceae</taxon>
        <taxon>Paracoccus</taxon>
    </lineage>
</organism>
<dbReference type="InterPro" id="IPR002750">
    <property type="entry name" value="CobE/GbiG_C"/>
</dbReference>
<keyword evidence="2" id="KW-0808">Transferase</keyword>
<dbReference type="SUPFAM" id="SSF159664">
    <property type="entry name" value="CobE/GbiG C-terminal domain-like"/>
    <property type="match status" value="1"/>
</dbReference>
<name>A0ABQ1VLX6_9RHOB</name>
<evidence type="ECO:0000313" key="2">
    <source>
        <dbReference type="EMBL" id="GGF74350.1"/>
    </source>
</evidence>
<keyword evidence="2" id="KW-0489">Methyltransferase</keyword>
<proteinExistence type="predicted"/>
<dbReference type="Proteomes" id="UP000640509">
    <property type="component" value="Unassembled WGS sequence"/>
</dbReference>
<protein>
    <submittedName>
        <fullName evidence="2">Precorrin methylase</fullName>
    </submittedName>
</protein>
<dbReference type="Pfam" id="PF01890">
    <property type="entry name" value="CbiG_C"/>
    <property type="match status" value="1"/>
</dbReference>
<dbReference type="EMBL" id="BMIV01000011">
    <property type="protein sequence ID" value="GGF74350.1"/>
    <property type="molecule type" value="Genomic_DNA"/>
</dbReference>
<sequence>MERHTLRVVGLGLRAAATPEGVQDLFRQLQVMPPLTLAVPAFRQAHPLVAGLQAAGFRLVLIPEEMLLGVSTPTRSPRILARFGTGSLAEACAIIAAGPGARLVEPRVISADGCVTAALAQSERPVP</sequence>
<reference evidence="3" key="1">
    <citation type="journal article" date="2019" name="Int. J. Syst. Evol. Microbiol.">
        <title>The Global Catalogue of Microorganisms (GCM) 10K type strain sequencing project: providing services to taxonomists for standard genome sequencing and annotation.</title>
        <authorList>
            <consortium name="The Broad Institute Genomics Platform"/>
            <consortium name="The Broad Institute Genome Sequencing Center for Infectious Disease"/>
            <person name="Wu L."/>
            <person name="Ma J."/>
        </authorList>
    </citation>
    <scope>NUCLEOTIDE SEQUENCE [LARGE SCALE GENOMIC DNA]</scope>
    <source>
        <strain evidence="3">CGMCC 1.15419</strain>
    </source>
</reference>
<gene>
    <name evidence="2" type="primary">cobE</name>
    <name evidence="2" type="ORF">GCM10011402_28740</name>
</gene>
<dbReference type="GO" id="GO:0008168">
    <property type="term" value="F:methyltransferase activity"/>
    <property type="evidence" value="ECO:0007669"/>
    <property type="project" value="UniProtKB-KW"/>
</dbReference>
<comment type="caution">
    <text evidence="2">The sequence shown here is derived from an EMBL/GenBank/DDBJ whole genome shotgun (WGS) entry which is preliminary data.</text>
</comment>
<evidence type="ECO:0000313" key="3">
    <source>
        <dbReference type="Proteomes" id="UP000640509"/>
    </source>
</evidence>
<dbReference type="GO" id="GO:0032259">
    <property type="term" value="P:methylation"/>
    <property type="evidence" value="ECO:0007669"/>
    <property type="project" value="UniProtKB-KW"/>
</dbReference>
<evidence type="ECO:0000259" key="1">
    <source>
        <dbReference type="Pfam" id="PF01890"/>
    </source>
</evidence>
<dbReference type="InterPro" id="IPR036518">
    <property type="entry name" value="CobE/GbiG_C_sf"/>
</dbReference>